<organism evidence="2 3">
    <name type="scientific">Crocodylus porosus</name>
    <name type="common">Saltwater crocodile</name>
    <name type="synonym">Estuarine crocodile</name>
    <dbReference type="NCBI Taxonomy" id="8502"/>
    <lineage>
        <taxon>Eukaryota</taxon>
        <taxon>Metazoa</taxon>
        <taxon>Chordata</taxon>
        <taxon>Craniata</taxon>
        <taxon>Vertebrata</taxon>
        <taxon>Euteleostomi</taxon>
        <taxon>Archelosauria</taxon>
        <taxon>Archosauria</taxon>
        <taxon>Crocodylia</taxon>
        <taxon>Longirostres</taxon>
        <taxon>Crocodylidae</taxon>
        <taxon>Crocodylus</taxon>
    </lineage>
</organism>
<keyword evidence="3" id="KW-1185">Reference proteome</keyword>
<keyword evidence="1" id="KW-1133">Transmembrane helix</keyword>
<name>A0A7M4E051_CROPO</name>
<evidence type="ECO:0000313" key="2">
    <source>
        <dbReference type="Ensembl" id="ENSCPRP00005002405.1"/>
    </source>
</evidence>
<evidence type="ECO:0000256" key="1">
    <source>
        <dbReference type="SAM" id="Phobius"/>
    </source>
</evidence>
<sequence length="125" mass="13239">MDHEIAPGFVCPWKFLILISAVLLPKWMNKTLSQLPCCPLLTCSFHSEIGDMLPLPAGASTNTGFFLALGMGCAKQTRVMALPPASSGSMLSSFMQIWGPVPTRRAAGLFQAPPGECGSPDLCVG</sequence>
<protein>
    <submittedName>
        <fullName evidence="2">Uncharacterized protein</fullName>
    </submittedName>
</protein>
<evidence type="ECO:0000313" key="3">
    <source>
        <dbReference type="Proteomes" id="UP000594220"/>
    </source>
</evidence>
<reference evidence="2" key="1">
    <citation type="submission" date="2025-08" db="UniProtKB">
        <authorList>
            <consortium name="Ensembl"/>
        </authorList>
    </citation>
    <scope>IDENTIFICATION</scope>
</reference>
<accession>A0A7M4E051</accession>
<keyword evidence="1" id="KW-0812">Transmembrane</keyword>
<dbReference type="Ensembl" id="ENSCPRT00005002801.1">
    <property type="protein sequence ID" value="ENSCPRP00005002405.1"/>
    <property type="gene ID" value="ENSCPRG00005001748.1"/>
</dbReference>
<dbReference type="Proteomes" id="UP000594220">
    <property type="component" value="Unplaced"/>
</dbReference>
<keyword evidence="1" id="KW-0472">Membrane</keyword>
<reference evidence="2" key="2">
    <citation type="submission" date="2025-09" db="UniProtKB">
        <authorList>
            <consortium name="Ensembl"/>
        </authorList>
    </citation>
    <scope>IDENTIFICATION</scope>
</reference>
<proteinExistence type="predicted"/>
<feature type="transmembrane region" description="Helical" evidence="1">
    <location>
        <begin position="6"/>
        <end position="24"/>
    </location>
</feature>
<dbReference type="AlphaFoldDB" id="A0A7M4E051"/>